<sequence length="289" mass="31670">MYTADELLDLKLQYDTQGFVHLKNLLPRAIVAHVSAAFDAAARRAGLNADAEPAQGKRYVDLPAILDADPVFIELADLPSLFPLLRAVVGEDIALNQTAARLFYPGPTFTSPFHSDVADVVGVDPSHAPTFLAKVHFYFEDLSPEQGCLAFIPGSQHFPQKHVNPHRATLAGSSAVVRVVPRAGDVVLFNTHVLHMAEANRTNRVRKSIIYTYGHFWMKAYPSASPADLAQFNTNPQRQQLFGVPLTGVAHFARRLDRLAPPTAAQRLTAGCVQVVHRLLPLHSLPPRA</sequence>
<gene>
    <name evidence="2" type="ORF">NX780_12380</name>
</gene>
<keyword evidence="2" id="KW-0560">Oxidoreductase</keyword>
<keyword evidence="3" id="KW-1185">Reference proteome</keyword>
<dbReference type="EMBL" id="JANUHA010000007">
    <property type="protein sequence ID" value="MCS0597141.1"/>
    <property type="molecule type" value="Genomic_DNA"/>
</dbReference>
<evidence type="ECO:0000313" key="3">
    <source>
        <dbReference type="Proteomes" id="UP001206572"/>
    </source>
</evidence>
<dbReference type="GO" id="GO:0051213">
    <property type="term" value="F:dioxygenase activity"/>
    <property type="evidence" value="ECO:0007669"/>
    <property type="project" value="UniProtKB-KW"/>
</dbReference>
<dbReference type="Gene3D" id="2.60.120.620">
    <property type="entry name" value="q2cbj1_9rhob like domain"/>
    <property type="match status" value="1"/>
</dbReference>
<organism evidence="2 3">
    <name type="scientific">Massilia agri</name>
    <dbReference type="NCBI Taxonomy" id="1886785"/>
    <lineage>
        <taxon>Bacteria</taxon>
        <taxon>Pseudomonadati</taxon>
        <taxon>Pseudomonadota</taxon>
        <taxon>Betaproteobacteria</taxon>
        <taxon>Burkholderiales</taxon>
        <taxon>Oxalobacteraceae</taxon>
        <taxon>Telluria group</taxon>
        <taxon>Massilia</taxon>
    </lineage>
</organism>
<dbReference type="PANTHER" id="PTHR20883:SF48">
    <property type="entry name" value="ECTOINE DIOXYGENASE"/>
    <property type="match status" value="1"/>
</dbReference>
<name>A0ABT2ALL3_9BURK</name>
<dbReference type="RefSeq" id="WP_258828160.1">
    <property type="nucleotide sequence ID" value="NZ_JANUHA010000007.1"/>
</dbReference>
<evidence type="ECO:0000313" key="2">
    <source>
        <dbReference type="EMBL" id="MCS0597141.1"/>
    </source>
</evidence>
<comment type="caution">
    <text evidence="2">The sequence shown here is derived from an EMBL/GenBank/DDBJ whole genome shotgun (WGS) entry which is preliminary data.</text>
</comment>
<keyword evidence="2" id="KW-0223">Dioxygenase</keyword>
<dbReference type="InterPro" id="IPR008775">
    <property type="entry name" value="Phytyl_CoA_dOase-like"/>
</dbReference>
<evidence type="ECO:0000256" key="1">
    <source>
        <dbReference type="ARBA" id="ARBA00001954"/>
    </source>
</evidence>
<comment type="cofactor">
    <cofactor evidence="1">
        <name>Fe(2+)</name>
        <dbReference type="ChEBI" id="CHEBI:29033"/>
    </cofactor>
</comment>
<dbReference type="PANTHER" id="PTHR20883">
    <property type="entry name" value="PHYTANOYL-COA DIOXYGENASE DOMAIN CONTAINING 1"/>
    <property type="match status" value="1"/>
</dbReference>
<protein>
    <submittedName>
        <fullName evidence="2">Phytanoyl-CoA dioxygenase family protein</fullName>
    </submittedName>
</protein>
<dbReference type="SUPFAM" id="SSF51197">
    <property type="entry name" value="Clavaminate synthase-like"/>
    <property type="match status" value="1"/>
</dbReference>
<dbReference type="Pfam" id="PF05721">
    <property type="entry name" value="PhyH"/>
    <property type="match status" value="1"/>
</dbReference>
<accession>A0ABT2ALL3</accession>
<dbReference type="Proteomes" id="UP001206572">
    <property type="component" value="Unassembled WGS sequence"/>
</dbReference>
<proteinExistence type="predicted"/>
<reference evidence="2 3" key="1">
    <citation type="submission" date="2022-08" db="EMBL/GenBank/DDBJ databases">
        <title>Reclassification of Massilia species as members of the genera Telluria, Duganella, Pseudoduganella, Mokoshia gen. nov. and Zemynaea gen. nov. using orthogonal and non-orthogonal genome-based approaches.</title>
        <authorList>
            <person name="Bowman J.P."/>
        </authorList>
    </citation>
    <scope>NUCLEOTIDE SEQUENCE [LARGE SCALE GENOMIC DNA]</scope>
    <source>
        <strain evidence="2 3">JCM 31661</strain>
    </source>
</reference>